<dbReference type="Proteomes" id="UP000291822">
    <property type="component" value="Unassembled WGS sequence"/>
</dbReference>
<name>A0A4R0YND1_9GAMM</name>
<dbReference type="AlphaFoldDB" id="A0A4R0YND1"/>
<protein>
    <submittedName>
        <fullName evidence="1">Uncharacterized protein</fullName>
    </submittedName>
</protein>
<evidence type="ECO:0000313" key="2">
    <source>
        <dbReference type="Proteomes" id="UP000291822"/>
    </source>
</evidence>
<evidence type="ECO:0000313" key="1">
    <source>
        <dbReference type="EMBL" id="TCI06111.1"/>
    </source>
</evidence>
<accession>A0A4R0YND1</accession>
<sequence>MTDAVHSAEKPLDQYLILHVRYLGAHHQFVDDGAARTETLAALMPRVLEYFHLGDPAGHQKVYMFAHDGEVLRNPSTTLGEIAKGHEKLKLDLVEQFEQG</sequence>
<comment type="caution">
    <text evidence="1">The sequence shown here is derived from an EMBL/GenBank/DDBJ whole genome shotgun (WGS) entry which is preliminary data.</text>
</comment>
<reference evidence="1 2" key="1">
    <citation type="submission" date="2019-02" db="EMBL/GenBank/DDBJ databases">
        <title>Dyella amyloliquefaciens sp. nov., isolated from forest soil.</title>
        <authorList>
            <person name="Gao Z.-H."/>
            <person name="Qiu L.-H."/>
        </authorList>
    </citation>
    <scope>NUCLEOTIDE SEQUENCE [LARGE SCALE GENOMIC DNA]</scope>
    <source>
        <strain evidence="1 2">KACC 12747</strain>
    </source>
</reference>
<dbReference type="EMBL" id="SJTG01000007">
    <property type="protein sequence ID" value="TCI06111.1"/>
    <property type="molecule type" value="Genomic_DNA"/>
</dbReference>
<organism evidence="1 2">
    <name type="scientific">Dyella soli</name>
    <dbReference type="NCBI Taxonomy" id="522319"/>
    <lineage>
        <taxon>Bacteria</taxon>
        <taxon>Pseudomonadati</taxon>
        <taxon>Pseudomonadota</taxon>
        <taxon>Gammaproteobacteria</taxon>
        <taxon>Lysobacterales</taxon>
        <taxon>Rhodanobacteraceae</taxon>
        <taxon>Dyella</taxon>
    </lineage>
</organism>
<keyword evidence="2" id="KW-1185">Reference proteome</keyword>
<proteinExistence type="predicted"/>
<gene>
    <name evidence="1" type="ORF">EZM97_34845</name>
</gene>
<dbReference type="RefSeq" id="WP_131152537.1">
    <property type="nucleotide sequence ID" value="NZ_SJTG01000007.1"/>
</dbReference>